<dbReference type="Proteomes" id="UP000277811">
    <property type="component" value="Unassembled WGS sequence"/>
</dbReference>
<name>A0A498RAF2_9FIRM</name>
<keyword evidence="6" id="KW-0808">Transferase</keyword>
<keyword evidence="2 5" id="KW-0812">Transmembrane</keyword>
<keyword evidence="7" id="KW-1185">Reference proteome</keyword>
<dbReference type="Pfam" id="PF04191">
    <property type="entry name" value="PEMT"/>
    <property type="match status" value="1"/>
</dbReference>
<dbReference type="GO" id="GO:0012505">
    <property type="term" value="C:endomembrane system"/>
    <property type="evidence" value="ECO:0007669"/>
    <property type="project" value="UniProtKB-SubCell"/>
</dbReference>
<keyword evidence="3 5" id="KW-1133">Transmembrane helix</keyword>
<evidence type="ECO:0000313" key="6">
    <source>
        <dbReference type="EMBL" id="VBB08139.1"/>
    </source>
</evidence>
<evidence type="ECO:0000256" key="4">
    <source>
        <dbReference type="ARBA" id="ARBA00023136"/>
    </source>
</evidence>
<feature type="transmembrane region" description="Helical" evidence="5">
    <location>
        <begin position="114"/>
        <end position="136"/>
    </location>
</feature>
<reference evidence="6 7" key="1">
    <citation type="submission" date="2018-06" db="EMBL/GenBank/DDBJ databases">
        <authorList>
            <person name="Strepis N."/>
        </authorList>
    </citation>
    <scope>NUCLEOTIDE SEQUENCE [LARGE SCALE GENOMIC DNA]</scope>
    <source>
        <strain evidence="6">LUCI</strain>
    </source>
</reference>
<evidence type="ECO:0000256" key="3">
    <source>
        <dbReference type="ARBA" id="ARBA00022989"/>
    </source>
</evidence>
<dbReference type="InterPro" id="IPR007318">
    <property type="entry name" value="Phopholipid_MeTrfase"/>
</dbReference>
<sequence>MEKTPITYILVGYRYYCFKNYDLIDKIAVNGRAVYGLRITVRIIPPDGRRDFMINTDSIVNYILRFNSGRPSPLKKRVVSLIIGATVFLIIFPGIFIFIGFFADRYLNLIWNPFLTKIIPIFCIPIGLFFLIWTTLTQWLLGNGTPAPNAPTQKLIVKGPYKYCRNPIQLGAIIYYLGIGTYFVSLTDGIVCFILGFIVGTTYHKVIEEKELELRFGAEYIEYKRRTPFLLPKIK</sequence>
<dbReference type="Gene3D" id="1.20.120.1630">
    <property type="match status" value="1"/>
</dbReference>
<feature type="transmembrane region" description="Helical" evidence="5">
    <location>
        <begin position="78"/>
        <end position="102"/>
    </location>
</feature>
<evidence type="ECO:0000256" key="2">
    <source>
        <dbReference type="ARBA" id="ARBA00022692"/>
    </source>
</evidence>
<keyword evidence="6" id="KW-0489">Methyltransferase</keyword>
<dbReference type="GO" id="GO:0032259">
    <property type="term" value="P:methylation"/>
    <property type="evidence" value="ECO:0007669"/>
    <property type="project" value="UniProtKB-KW"/>
</dbReference>
<organism evidence="6 7">
    <name type="scientific">Lucifera butyrica</name>
    <dbReference type="NCBI Taxonomy" id="1351585"/>
    <lineage>
        <taxon>Bacteria</taxon>
        <taxon>Bacillati</taxon>
        <taxon>Bacillota</taxon>
        <taxon>Negativicutes</taxon>
        <taxon>Veillonellales</taxon>
        <taxon>Veillonellaceae</taxon>
        <taxon>Lucifera</taxon>
    </lineage>
</organism>
<proteinExistence type="predicted"/>
<accession>A0A498RAF2</accession>
<protein>
    <submittedName>
        <fullName evidence="6">Phospholipid methyltransferase</fullName>
    </submittedName>
</protein>
<evidence type="ECO:0000313" key="7">
    <source>
        <dbReference type="Proteomes" id="UP000277811"/>
    </source>
</evidence>
<dbReference type="OrthoDB" id="272002at2"/>
<evidence type="ECO:0000256" key="1">
    <source>
        <dbReference type="ARBA" id="ARBA00004127"/>
    </source>
</evidence>
<dbReference type="EMBL" id="UPPP01000083">
    <property type="protein sequence ID" value="VBB08139.1"/>
    <property type="molecule type" value="Genomic_DNA"/>
</dbReference>
<feature type="transmembrane region" description="Helical" evidence="5">
    <location>
        <begin position="173"/>
        <end position="200"/>
    </location>
</feature>
<evidence type="ECO:0000256" key="5">
    <source>
        <dbReference type="SAM" id="Phobius"/>
    </source>
</evidence>
<dbReference type="GO" id="GO:0008168">
    <property type="term" value="F:methyltransferase activity"/>
    <property type="evidence" value="ECO:0007669"/>
    <property type="project" value="UniProtKB-KW"/>
</dbReference>
<dbReference type="AlphaFoldDB" id="A0A498RAF2"/>
<comment type="subcellular location">
    <subcellularLocation>
        <location evidence="1">Endomembrane system</location>
        <topology evidence="1">Multi-pass membrane protein</topology>
    </subcellularLocation>
</comment>
<keyword evidence="4 5" id="KW-0472">Membrane</keyword>
<gene>
    <name evidence="6" type="ORF">LUCI_3404</name>
</gene>